<evidence type="ECO:0000313" key="3">
    <source>
        <dbReference type="Proteomes" id="UP001295740"/>
    </source>
</evidence>
<proteinExistence type="predicted"/>
<feature type="region of interest" description="Disordered" evidence="1">
    <location>
        <begin position="1"/>
        <end position="58"/>
    </location>
</feature>
<feature type="compositionally biased region" description="Basic and acidic residues" evidence="1">
    <location>
        <begin position="13"/>
        <end position="32"/>
    </location>
</feature>
<feature type="compositionally biased region" description="Low complexity" evidence="1">
    <location>
        <begin position="130"/>
        <end position="147"/>
    </location>
</feature>
<dbReference type="EMBL" id="CAUWAG010000019">
    <property type="protein sequence ID" value="CAJ2512380.1"/>
    <property type="molecule type" value="Genomic_DNA"/>
</dbReference>
<keyword evidence="3" id="KW-1185">Reference proteome</keyword>
<gene>
    <name evidence="2" type="ORF">KHLLAP_LOCUS12848</name>
</gene>
<feature type="compositionally biased region" description="Polar residues" evidence="1">
    <location>
        <begin position="1"/>
        <end position="10"/>
    </location>
</feature>
<reference evidence="2" key="1">
    <citation type="submission" date="2023-10" db="EMBL/GenBank/DDBJ databases">
        <authorList>
            <person name="Hackl T."/>
        </authorList>
    </citation>
    <scope>NUCLEOTIDE SEQUENCE</scope>
</reference>
<evidence type="ECO:0000256" key="1">
    <source>
        <dbReference type="SAM" id="MobiDB-lite"/>
    </source>
</evidence>
<protein>
    <submittedName>
        <fullName evidence="2">Uu.00g053950.m01.CDS01</fullName>
    </submittedName>
</protein>
<organism evidence="2 3">
    <name type="scientific">Anthostomella pinea</name>
    <dbReference type="NCBI Taxonomy" id="933095"/>
    <lineage>
        <taxon>Eukaryota</taxon>
        <taxon>Fungi</taxon>
        <taxon>Dikarya</taxon>
        <taxon>Ascomycota</taxon>
        <taxon>Pezizomycotina</taxon>
        <taxon>Sordariomycetes</taxon>
        <taxon>Xylariomycetidae</taxon>
        <taxon>Xylariales</taxon>
        <taxon>Xylariaceae</taxon>
        <taxon>Anthostomella</taxon>
    </lineage>
</organism>
<feature type="compositionally biased region" description="Polar residues" evidence="1">
    <location>
        <begin position="35"/>
        <end position="53"/>
    </location>
</feature>
<dbReference type="Proteomes" id="UP001295740">
    <property type="component" value="Unassembled WGS sequence"/>
</dbReference>
<dbReference type="AlphaFoldDB" id="A0AAI8YPM1"/>
<accession>A0AAI8YPM1</accession>
<comment type="caution">
    <text evidence="2">The sequence shown here is derived from an EMBL/GenBank/DDBJ whole genome shotgun (WGS) entry which is preliminary data.</text>
</comment>
<evidence type="ECO:0000313" key="2">
    <source>
        <dbReference type="EMBL" id="CAJ2512380.1"/>
    </source>
</evidence>
<sequence length="202" mass="21508">MASQSHQTSLAIPRDEPLEEKLSRPHPVELKRRTSSSSSQHGGCPLSTSTPDESGSIPHVDIRSAVRHTPSGALAIEAGHLTPMEHFLQHKEDRIMGAFLLSQAFSTFHRLTPEPVAAFSATQRDTSNISTRSESTTSAASTQGTAKSLMEETRGLHLSISGGMSGSWDDCLSGIGSQFASSSPITNDCSGMVMEEDAVIMA</sequence>
<feature type="region of interest" description="Disordered" evidence="1">
    <location>
        <begin position="122"/>
        <end position="147"/>
    </location>
</feature>
<name>A0AAI8YPM1_9PEZI</name>